<keyword evidence="1" id="KW-0812">Transmembrane</keyword>
<accession>A0AAN6QDY6</accession>
<proteinExistence type="predicted"/>
<sequence length="91" mass="10919">MLLYRDSRKERATELLNSFTNREFWAAFSNQPKRMAKAAKEGEVGVMPAPRDVKIWFVFLFSRCFLFSIFRLFFPFYFFEFSQPDVARLLV</sequence>
<reference evidence="2" key="2">
    <citation type="submission" date="2023-05" db="EMBL/GenBank/DDBJ databases">
        <authorList>
            <consortium name="Lawrence Berkeley National Laboratory"/>
            <person name="Steindorff A."/>
            <person name="Hensen N."/>
            <person name="Bonometti L."/>
            <person name="Westerberg I."/>
            <person name="Brannstrom I.O."/>
            <person name="Guillou S."/>
            <person name="Cros-Aarteil S."/>
            <person name="Calhoun S."/>
            <person name="Haridas S."/>
            <person name="Kuo A."/>
            <person name="Mondo S."/>
            <person name="Pangilinan J."/>
            <person name="Riley R."/>
            <person name="Labutti K."/>
            <person name="Andreopoulos B."/>
            <person name="Lipzen A."/>
            <person name="Chen C."/>
            <person name="Yanf M."/>
            <person name="Daum C."/>
            <person name="Ng V."/>
            <person name="Clum A."/>
            <person name="Ohm R."/>
            <person name="Martin F."/>
            <person name="Silar P."/>
            <person name="Natvig D."/>
            <person name="Lalanne C."/>
            <person name="Gautier V."/>
            <person name="Ament-Velasquez S.L."/>
            <person name="Kruys A."/>
            <person name="Hutchinson M.I."/>
            <person name="Powell A.J."/>
            <person name="Barry K."/>
            <person name="Miller A.N."/>
            <person name="Grigoriev I.V."/>
            <person name="Debuchy R."/>
            <person name="Gladieux P."/>
            <person name="Thoren M.H."/>
            <person name="Johannesson H."/>
        </authorList>
    </citation>
    <scope>NUCLEOTIDE SEQUENCE</scope>
    <source>
        <strain evidence="2">CBS 508.74</strain>
    </source>
</reference>
<dbReference type="Proteomes" id="UP001302812">
    <property type="component" value="Unassembled WGS sequence"/>
</dbReference>
<organism evidence="2 3">
    <name type="scientific">Canariomyces notabilis</name>
    <dbReference type="NCBI Taxonomy" id="2074819"/>
    <lineage>
        <taxon>Eukaryota</taxon>
        <taxon>Fungi</taxon>
        <taxon>Dikarya</taxon>
        <taxon>Ascomycota</taxon>
        <taxon>Pezizomycotina</taxon>
        <taxon>Sordariomycetes</taxon>
        <taxon>Sordariomycetidae</taxon>
        <taxon>Sordariales</taxon>
        <taxon>Chaetomiaceae</taxon>
        <taxon>Canariomyces</taxon>
    </lineage>
</organism>
<evidence type="ECO:0000313" key="3">
    <source>
        <dbReference type="Proteomes" id="UP001302812"/>
    </source>
</evidence>
<gene>
    <name evidence="2" type="ORF">N656DRAFT_784154</name>
</gene>
<dbReference type="AlphaFoldDB" id="A0AAN6QDY6"/>
<name>A0AAN6QDY6_9PEZI</name>
<dbReference type="GeneID" id="89940228"/>
<dbReference type="EMBL" id="MU853363">
    <property type="protein sequence ID" value="KAK4108399.1"/>
    <property type="molecule type" value="Genomic_DNA"/>
</dbReference>
<keyword evidence="1" id="KW-0472">Membrane</keyword>
<evidence type="ECO:0000313" key="2">
    <source>
        <dbReference type="EMBL" id="KAK4108399.1"/>
    </source>
</evidence>
<dbReference type="RefSeq" id="XP_064665969.1">
    <property type="nucleotide sequence ID" value="XM_064816103.1"/>
</dbReference>
<keyword evidence="3" id="KW-1185">Reference proteome</keyword>
<feature type="transmembrane region" description="Helical" evidence="1">
    <location>
        <begin position="55"/>
        <end position="79"/>
    </location>
</feature>
<comment type="caution">
    <text evidence="2">The sequence shown here is derived from an EMBL/GenBank/DDBJ whole genome shotgun (WGS) entry which is preliminary data.</text>
</comment>
<keyword evidence="1" id="KW-1133">Transmembrane helix</keyword>
<protein>
    <submittedName>
        <fullName evidence="2">Uncharacterized protein</fullName>
    </submittedName>
</protein>
<reference evidence="2" key="1">
    <citation type="journal article" date="2023" name="Mol. Phylogenet. Evol.">
        <title>Genome-scale phylogeny and comparative genomics of the fungal order Sordariales.</title>
        <authorList>
            <person name="Hensen N."/>
            <person name="Bonometti L."/>
            <person name="Westerberg I."/>
            <person name="Brannstrom I.O."/>
            <person name="Guillou S."/>
            <person name="Cros-Aarteil S."/>
            <person name="Calhoun S."/>
            <person name="Haridas S."/>
            <person name="Kuo A."/>
            <person name="Mondo S."/>
            <person name="Pangilinan J."/>
            <person name="Riley R."/>
            <person name="LaButti K."/>
            <person name="Andreopoulos B."/>
            <person name="Lipzen A."/>
            <person name="Chen C."/>
            <person name="Yan M."/>
            <person name="Daum C."/>
            <person name="Ng V."/>
            <person name="Clum A."/>
            <person name="Steindorff A."/>
            <person name="Ohm R.A."/>
            <person name="Martin F."/>
            <person name="Silar P."/>
            <person name="Natvig D.O."/>
            <person name="Lalanne C."/>
            <person name="Gautier V."/>
            <person name="Ament-Velasquez S.L."/>
            <person name="Kruys A."/>
            <person name="Hutchinson M.I."/>
            <person name="Powell A.J."/>
            <person name="Barry K."/>
            <person name="Miller A.N."/>
            <person name="Grigoriev I.V."/>
            <person name="Debuchy R."/>
            <person name="Gladieux P."/>
            <person name="Hiltunen Thoren M."/>
            <person name="Johannesson H."/>
        </authorList>
    </citation>
    <scope>NUCLEOTIDE SEQUENCE</scope>
    <source>
        <strain evidence="2">CBS 508.74</strain>
    </source>
</reference>
<evidence type="ECO:0000256" key="1">
    <source>
        <dbReference type="SAM" id="Phobius"/>
    </source>
</evidence>